<dbReference type="Pfam" id="PF11832">
    <property type="entry name" value="DUF3352"/>
    <property type="match status" value="1"/>
</dbReference>
<reference evidence="2" key="1">
    <citation type="submission" date="2019-10" db="EMBL/GenBank/DDBJ databases">
        <authorList>
            <consortium name="Genoscope - CEA"/>
            <person name="William W."/>
        </authorList>
    </citation>
    <scope>NUCLEOTIDE SEQUENCE [LARGE SCALE GENOMIC DNA]</scope>
    <source>
        <strain evidence="2">BBR_PRJEB10992</strain>
    </source>
</reference>
<keyword evidence="1" id="KW-1133">Transmembrane helix</keyword>
<dbReference type="AlphaFoldDB" id="A0A7Z9E2E8"/>
<dbReference type="RefSeq" id="WP_083625529.1">
    <property type="nucleotide sequence ID" value="NZ_LR734879.1"/>
</dbReference>
<keyword evidence="1" id="KW-0472">Membrane</keyword>
<gene>
    <name evidence="2" type="ORF">PL8927_780095</name>
</gene>
<sequence length="547" mass="59884">MLIQKKSKLIIAVAAIACIGSIATVLYLTHQRYKAYSALETGKLVPGEAIMATFVSPTPHALSQLQNFGTPETQALIGQGIQAFQKQSLAGTAINFNRDIQPWIGGVMVTLLPPDPVKPASDPQLLMVVGIKNQWKAWHFAQKVKASPDIKSQQSQYRGITLSRYTEKSGKQYNVAVVNDQLVIAARPEPVKRAIDTFRGSPSLVSLSGKSDLFFKNANLSNPLVTVFIADYEGFMKDLSTTWPDASRLSGESLSPFKPIQSVILGVGVESEGIRFKTIAQFRPDGAVSQHSPEFGKMVNRFPTETVAFVNSHDLDQLWLQFLTLGKNNPNFENLTRQIRLGLQAIDLDADTEVFGWMDGEFALGAIASEKGVLASLGLGGVLLIETSDRPAAERMLNKLNTIIANSNPPINIEQNTLAGIAVTEWNDPKQGTLFGHGWLNPNLMFLAFGGPVVEAITQQPQQPLNKSQRFQEISKSLPNSHHSYVYLDMEKITAWAMGYLLASPAISLQPNRMTMLNSIRGVGISARFPDASEVEVEMVLVLKPKS</sequence>
<name>A0A7Z9E2E8_9CYAN</name>
<feature type="transmembrane region" description="Helical" evidence="1">
    <location>
        <begin position="9"/>
        <end position="28"/>
    </location>
</feature>
<evidence type="ECO:0008006" key="4">
    <source>
        <dbReference type="Google" id="ProtNLM"/>
    </source>
</evidence>
<accession>A0A7Z9E2E8</accession>
<dbReference type="InterPro" id="IPR021787">
    <property type="entry name" value="DUF3352"/>
</dbReference>
<protein>
    <recommendedName>
        <fullName evidence="4">DUF3352 domain-containing protein</fullName>
    </recommendedName>
</protein>
<comment type="caution">
    <text evidence="2">The sequence shown here is derived from an EMBL/GenBank/DDBJ whole genome shotgun (WGS) entry which is preliminary data.</text>
</comment>
<organism evidence="2 3">
    <name type="scientific">Planktothrix serta PCC 8927</name>
    <dbReference type="NCBI Taxonomy" id="671068"/>
    <lineage>
        <taxon>Bacteria</taxon>
        <taxon>Bacillati</taxon>
        <taxon>Cyanobacteriota</taxon>
        <taxon>Cyanophyceae</taxon>
        <taxon>Oscillatoriophycideae</taxon>
        <taxon>Oscillatoriales</taxon>
        <taxon>Microcoleaceae</taxon>
        <taxon>Planktothrix</taxon>
    </lineage>
</organism>
<dbReference type="Proteomes" id="UP000184550">
    <property type="component" value="Unassembled WGS sequence"/>
</dbReference>
<evidence type="ECO:0000313" key="2">
    <source>
        <dbReference type="EMBL" id="VXD23447.1"/>
    </source>
</evidence>
<proteinExistence type="predicted"/>
<keyword evidence="3" id="KW-1185">Reference proteome</keyword>
<evidence type="ECO:0000313" key="3">
    <source>
        <dbReference type="Proteomes" id="UP000184550"/>
    </source>
</evidence>
<dbReference type="OrthoDB" id="451203at2"/>
<dbReference type="EMBL" id="CZCU02000155">
    <property type="protein sequence ID" value="VXD23447.1"/>
    <property type="molecule type" value="Genomic_DNA"/>
</dbReference>
<evidence type="ECO:0000256" key="1">
    <source>
        <dbReference type="SAM" id="Phobius"/>
    </source>
</evidence>
<keyword evidence="1" id="KW-0812">Transmembrane</keyword>